<keyword evidence="6 7" id="KW-0472">Membrane</keyword>
<dbReference type="InterPro" id="IPR010627">
    <property type="entry name" value="Prepilin_pept_A24_N"/>
</dbReference>
<keyword evidence="3" id="KW-1003">Cell membrane</keyword>
<evidence type="ECO:0000259" key="8">
    <source>
        <dbReference type="Pfam" id="PF01478"/>
    </source>
</evidence>
<dbReference type="PANTHER" id="PTHR30487:SF0">
    <property type="entry name" value="PREPILIN LEADER PEPTIDASE_N-METHYLTRANSFERASE-RELATED"/>
    <property type="match status" value="1"/>
</dbReference>
<dbReference type="Pfam" id="PF06750">
    <property type="entry name" value="A24_N_bact"/>
    <property type="match status" value="1"/>
</dbReference>
<gene>
    <name evidence="10" type="primary">comC_2</name>
    <name evidence="10" type="ORF">PAECIP111802_04167</name>
</gene>
<feature type="transmembrane region" description="Helical" evidence="7">
    <location>
        <begin position="152"/>
        <end position="169"/>
    </location>
</feature>
<feature type="transmembrane region" description="Helical" evidence="7">
    <location>
        <begin position="181"/>
        <end position="214"/>
    </location>
</feature>
<evidence type="ECO:0000256" key="5">
    <source>
        <dbReference type="ARBA" id="ARBA00022989"/>
    </source>
</evidence>
<dbReference type="EMBL" id="CAJVCE010000012">
    <property type="protein sequence ID" value="CAG7648272.1"/>
    <property type="molecule type" value="Genomic_DNA"/>
</dbReference>
<evidence type="ECO:0000313" key="10">
    <source>
        <dbReference type="EMBL" id="CAG7648272.1"/>
    </source>
</evidence>
<organism evidence="10 11">
    <name type="scientific">Paenibacillus allorhizosphaerae</name>
    <dbReference type="NCBI Taxonomy" id="2849866"/>
    <lineage>
        <taxon>Bacteria</taxon>
        <taxon>Bacillati</taxon>
        <taxon>Bacillota</taxon>
        <taxon>Bacilli</taxon>
        <taxon>Bacillales</taxon>
        <taxon>Paenibacillaceae</taxon>
        <taxon>Paenibacillus</taxon>
    </lineage>
</organism>
<keyword evidence="5 7" id="KW-1133">Transmembrane helix</keyword>
<dbReference type="Proteomes" id="UP000730618">
    <property type="component" value="Unassembled WGS sequence"/>
</dbReference>
<dbReference type="Pfam" id="PF01478">
    <property type="entry name" value="Peptidase_A24"/>
    <property type="match status" value="1"/>
</dbReference>
<evidence type="ECO:0000256" key="3">
    <source>
        <dbReference type="ARBA" id="ARBA00022475"/>
    </source>
</evidence>
<evidence type="ECO:0000256" key="1">
    <source>
        <dbReference type="ARBA" id="ARBA00004651"/>
    </source>
</evidence>
<dbReference type="PANTHER" id="PTHR30487">
    <property type="entry name" value="TYPE 4 PREPILIN-LIKE PROTEINS LEADER PEPTIDE-PROCESSING ENZYME"/>
    <property type="match status" value="1"/>
</dbReference>
<comment type="caution">
    <text evidence="10">The sequence shown here is derived from an EMBL/GenBank/DDBJ whole genome shotgun (WGS) entry which is preliminary data.</text>
</comment>
<feature type="domain" description="Prepilin type IV endopeptidase peptidase" evidence="8">
    <location>
        <begin position="107"/>
        <end position="210"/>
    </location>
</feature>
<evidence type="ECO:0000256" key="7">
    <source>
        <dbReference type="SAM" id="Phobius"/>
    </source>
</evidence>
<dbReference type="RefSeq" id="WP_218100458.1">
    <property type="nucleotide sequence ID" value="NZ_CAJVCE010000012.1"/>
</dbReference>
<evidence type="ECO:0000259" key="9">
    <source>
        <dbReference type="Pfam" id="PF06750"/>
    </source>
</evidence>
<protein>
    <submittedName>
        <fullName evidence="10">Type 4 prepilin-like proteins leader peptide-processing enzyme</fullName>
    </submittedName>
</protein>
<feature type="transmembrane region" description="Helical" evidence="7">
    <location>
        <begin position="226"/>
        <end position="245"/>
    </location>
</feature>
<dbReference type="InterPro" id="IPR050882">
    <property type="entry name" value="Prepilin_peptidase/N-MTase"/>
</dbReference>
<accession>A0ABN7TRK4</accession>
<sequence length="254" mass="28360">MDYYSLYFPFVVLFGLLIGSFMNVVAIRSLKNESVAFPPSHCVHCNNSLKPLDLIPLLSYLFLRGKCRYCSASISWVYPAGEAAIAALFILIYWQLGWTPELFTGFLLAAILTAIVITDLKSMLIPDKIVFAGMILAVVLRLWIHPLPLWDYAIAFFTGSGLLWIMAILSKGGMGGGDIKLFAFLGLVLGMKLTLLTLFVASLLGTLYGIVLFALHRLQKKHSVPFGPFIAIAAMLMYLWGNQVIDWYMEWMMG</sequence>
<reference evidence="10 11" key="1">
    <citation type="submission" date="2021-06" db="EMBL/GenBank/DDBJ databases">
        <authorList>
            <person name="Criscuolo A."/>
        </authorList>
    </citation>
    <scope>NUCLEOTIDE SEQUENCE [LARGE SCALE GENOMIC DNA]</scope>
    <source>
        <strain evidence="11">CIP 111802</strain>
    </source>
</reference>
<feature type="transmembrane region" description="Helical" evidence="7">
    <location>
        <begin position="76"/>
        <end position="96"/>
    </location>
</feature>
<evidence type="ECO:0000256" key="4">
    <source>
        <dbReference type="ARBA" id="ARBA00022692"/>
    </source>
</evidence>
<proteinExistence type="inferred from homology"/>
<dbReference type="InterPro" id="IPR000045">
    <property type="entry name" value="Prepilin_IV_endopep_pep"/>
</dbReference>
<evidence type="ECO:0000256" key="6">
    <source>
        <dbReference type="ARBA" id="ARBA00023136"/>
    </source>
</evidence>
<feature type="domain" description="Prepilin peptidase A24 N-terminal" evidence="9">
    <location>
        <begin position="13"/>
        <end position="95"/>
    </location>
</feature>
<keyword evidence="11" id="KW-1185">Reference proteome</keyword>
<comment type="similarity">
    <text evidence="2">Belongs to the peptidase A24 family.</text>
</comment>
<evidence type="ECO:0000256" key="2">
    <source>
        <dbReference type="ARBA" id="ARBA00005801"/>
    </source>
</evidence>
<feature type="transmembrane region" description="Helical" evidence="7">
    <location>
        <begin position="6"/>
        <end position="27"/>
    </location>
</feature>
<evidence type="ECO:0000313" key="11">
    <source>
        <dbReference type="Proteomes" id="UP000730618"/>
    </source>
</evidence>
<keyword evidence="4 7" id="KW-0812">Transmembrane</keyword>
<name>A0ABN7TRK4_9BACL</name>
<feature type="transmembrane region" description="Helical" evidence="7">
    <location>
        <begin position="102"/>
        <end position="120"/>
    </location>
</feature>
<comment type="subcellular location">
    <subcellularLocation>
        <location evidence="1">Cell membrane</location>
        <topology evidence="1">Multi-pass membrane protein</topology>
    </subcellularLocation>
</comment>